<proteinExistence type="predicted"/>
<dbReference type="GeneID" id="9624922"/>
<reference evidence="2 3" key="1">
    <citation type="journal article" date="2010" name="Science">
        <title>Genomic analysis of organismal complexity in the multicellular green alga Volvox carteri.</title>
        <authorList>
            <person name="Prochnik S.E."/>
            <person name="Umen J."/>
            <person name="Nedelcu A.M."/>
            <person name="Hallmann A."/>
            <person name="Miller S.M."/>
            <person name="Nishii I."/>
            <person name="Ferris P."/>
            <person name="Kuo A."/>
            <person name="Mitros T."/>
            <person name="Fritz-Laylin L.K."/>
            <person name="Hellsten U."/>
            <person name="Chapman J."/>
            <person name="Simakov O."/>
            <person name="Rensing S.A."/>
            <person name="Terry A."/>
            <person name="Pangilinan J."/>
            <person name="Kapitonov V."/>
            <person name="Jurka J."/>
            <person name="Salamov A."/>
            <person name="Shapiro H."/>
            <person name="Schmutz J."/>
            <person name="Grimwood J."/>
            <person name="Lindquist E."/>
            <person name="Lucas S."/>
            <person name="Grigoriev I.V."/>
            <person name="Schmitt R."/>
            <person name="Kirk D."/>
            <person name="Rokhsar D.S."/>
        </authorList>
    </citation>
    <scope>NUCLEOTIDE SEQUENCE [LARGE SCALE GENOMIC DNA]</scope>
    <source>
        <strain evidence="3">f. Nagariensis / Eve</strain>
    </source>
</reference>
<dbReference type="EMBL" id="GL378328">
    <property type="protein sequence ID" value="EFJ51292.1"/>
    <property type="molecule type" value="Genomic_DNA"/>
</dbReference>
<evidence type="ECO:0000256" key="1">
    <source>
        <dbReference type="SAM" id="MobiDB-lite"/>
    </source>
</evidence>
<evidence type="ECO:0000313" key="2">
    <source>
        <dbReference type="EMBL" id="EFJ51292.1"/>
    </source>
</evidence>
<sequence>MVIRQGSGSCGSLEVALSEPTTGGSLTAATAAPHARVGSGFGAHHSGVKVLHAARQPTITPGSQHVRGCGGSGGGNSDGGYGPAPSPGIPGGGDDETTDINLSLLWDLVQGGLCLRDDPLAAEDGDLEAPEPSAVAAIKRLLERRLQQEGGPARGLSPEDMIALMARAHERQSKKTSKKKTAAAVASGDKDDGCDASSDDEPHLYQDRSDTKSWRRTVERMKENDWVLVKDTDGKHYK</sequence>
<name>D8TMQ1_VOLCA</name>
<dbReference type="Proteomes" id="UP000001058">
    <property type="component" value="Unassembled WGS sequence"/>
</dbReference>
<evidence type="ECO:0000313" key="3">
    <source>
        <dbReference type="Proteomes" id="UP000001058"/>
    </source>
</evidence>
<keyword evidence="3" id="KW-1185">Reference proteome</keyword>
<gene>
    <name evidence="2" type="ORF">VOLCADRAFT_87961</name>
</gene>
<feature type="region of interest" description="Disordered" evidence="1">
    <location>
        <begin position="58"/>
        <end position="95"/>
    </location>
</feature>
<protein>
    <submittedName>
        <fullName evidence="2">Uncharacterized protein</fullName>
    </submittedName>
</protein>
<dbReference type="AlphaFoldDB" id="D8TMQ1"/>
<dbReference type="KEGG" id="vcn:VOLCADRAFT_87961"/>
<accession>D8TMQ1</accession>
<feature type="compositionally biased region" description="Gly residues" evidence="1">
    <location>
        <begin position="68"/>
        <end position="82"/>
    </location>
</feature>
<organism evidence="3">
    <name type="scientific">Volvox carteri f. nagariensis</name>
    <dbReference type="NCBI Taxonomy" id="3068"/>
    <lineage>
        <taxon>Eukaryota</taxon>
        <taxon>Viridiplantae</taxon>
        <taxon>Chlorophyta</taxon>
        <taxon>core chlorophytes</taxon>
        <taxon>Chlorophyceae</taxon>
        <taxon>CS clade</taxon>
        <taxon>Chlamydomonadales</taxon>
        <taxon>Volvocaceae</taxon>
        <taxon>Volvox</taxon>
    </lineage>
</organism>
<dbReference type="InParanoid" id="D8TMQ1"/>
<feature type="region of interest" description="Disordered" evidence="1">
    <location>
        <begin position="169"/>
        <end position="216"/>
    </location>
</feature>
<dbReference type="OrthoDB" id="546153at2759"/>
<dbReference type="RefSeq" id="XP_002947759.1">
    <property type="nucleotide sequence ID" value="XM_002947713.1"/>
</dbReference>
<feature type="compositionally biased region" description="Basic and acidic residues" evidence="1">
    <location>
        <begin position="200"/>
        <end position="216"/>
    </location>
</feature>